<dbReference type="EMBL" id="CAXAMM010004947">
    <property type="protein sequence ID" value="CAK9005470.1"/>
    <property type="molecule type" value="Genomic_DNA"/>
</dbReference>
<dbReference type="Proteomes" id="UP001642464">
    <property type="component" value="Unassembled WGS sequence"/>
</dbReference>
<evidence type="ECO:0000313" key="1">
    <source>
        <dbReference type="EMBL" id="CAK9005470.1"/>
    </source>
</evidence>
<sequence>MGAGGSIPISPAGGKIVEPSEEEIKEMAKNIPPEMLEVLKKVVAAKEAGGGPPASSGKMWTPIKSLGNSKEATDMKRAMFMWDEETAKEALGQLFEGKKEMPQMNGATLVMEEVKWANEEEAKKFGNALKSCATAWMWEQKDADVPFDPTTSVEKKEDKEMLLKHCVYLWDEKTMDAFLEKLGVKKVGKPGKVLMDNSDRLEVLDMDDSDKVLEKLQAEGVLFFKEVVKFASKPE</sequence>
<organism evidence="1 2">
    <name type="scientific">Durusdinium trenchii</name>
    <dbReference type="NCBI Taxonomy" id="1381693"/>
    <lineage>
        <taxon>Eukaryota</taxon>
        <taxon>Sar</taxon>
        <taxon>Alveolata</taxon>
        <taxon>Dinophyceae</taxon>
        <taxon>Suessiales</taxon>
        <taxon>Symbiodiniaceae</taxon>
        <taxon>Durusdinium</taxon>
    </lineage>
</organism>
<gene>
    <name evidence="1" type="ORF">SCF082_LOCUS8611</name>
</gene>
<proteinExistence type="predicted"/>
<reference evidence="1 2" key="1">
    <citation type="submission" date="2024-02" db="EMBL/GenBank/DDBJ databases">
        <authorList>
            <person name="Chen Y."/>
            <person name="Shah S."/>
            <person name="Dougan E. K."/>
            <person name="Thang M."/>
            <person name="Chan C."/>
        </authorList>
    </citation>
    <scope>NUCLEOTIDE SEQUENCE [LARGE SCALE GENOMIC DNA]</scope>
</reference>
<evidence type="ECO:0000313" key="2">
    <source>
        <dbReference type="Proteomes" id="UP001642464"/>
    </source>
</evidence>
<name>A0ABP0ITQ9_9DINO</name>
<accession>A0ABP0ITQ9</accession>
<protein>
    <submittedName>
        <fullName evidence="1">Uncharacterized protein</fullName>
    </submittedName>
</protein>
<keyword evidence="2" id="KW-1185">Reference proteome</keyword>
<comment type="caution">
    <text evidence="1">The sequence shown here is derived from an EMBL/GenBank/DDBJ whole genome shotgun (WGS) entry which is preliminary data.</text>
</comment>